<dbReference type="Proteomes" id="UP000297447">
    <property type="component" value="Unassembled WGS sequence"/>
</dbReference>
<dbReference type="RefSeq" id="WP_134521333.1">
    <property type="nucleotide sequence ID" value="NZ_SOHE01000091.1"/>
</dbReference>
<reference evidence="3 4" key="1">
    <citation type="submission" date="2019-03" db="EMBL/GenBank/DDBJ databases">
        <title>Genomics of glacier-inhabiting Cryobacterium strains.</title>
        <authorList>
            <person name="Liu Q."/>
            <person name="Xin Y.-H."/>
        </authorList>
    </citation>
    <scope>NUCLEOTIDE SEQUENCE [LARGE SCALE GENOMIC DNA]</scope>
    <source>
        <strain evidence="3 4">Hh14</strain>
    </source>
</reference>
<dbReference type="PROSITE" id="PS51318">
    <property type="entry name" value="TAT"/>
    <property type="match status" value="1"/>
</dbReference>
<dbReference type="InterPro" id="IPR012347">
    <property type="entry name" value="Ferritin-like"/>
</dbReference>
<dbReference type="AlphaFoldDB" id="A0A4R8ZT46"/>
<dbReference type="PANTHER" id="PTHR36933">
    <property type="entry name" value="SLL0788 PROTEIN"/>
    <property type="match status" value="1"/>
</dbReference>
<feature type="domain" description="DUF305" evidence="2">
    <location>
        <begin position="47"/>
        <end position="192"/>
    </location>
</feature>
<protein>
    <submittedName>
        <fullName evidence="3">DUF305 domain-containing protein</fullName>
    </submittedName>
</protein>
<comment type="caution">
    <text evidence="3">The sequence shown here is derived from an EMBL/GenBank/DDBJ whole genome shotgun (WGS) entry which is preliminary data.</text>
</comment>
<feature type="signal peptide" evidence="1">
    <location>
        <begin position="1"/>
        <end position="23"/>
    </location>
</feature>
<evidence type="ECO:0000313" key="3">
    <source>
        <dbReference type="EMBL" id="TFD44817.1"/>
    </source>
</evidence>
<keyword evidence="4" id="KW-1185">Reference proteome</keyword>
<proteinExistence type="predicted"/>
<keyword evidence="1" id="KW-0732">Signal</keyword>
<dbReference type="InterPro" id="IPR006311">
    <property type="entry name" value="TAT_signal"/>
</dbReference>
<dbReference type="OrthoDB" id="26872at2"/>
<gene>
    <name evidence="3" type="ORF">E3T55_19855</name>
</gene>
<evidence type="ECO:0000313" key="4">
    <source>
        <dbReference type="Proteomes" id="UP000297447"/>
    </source>
</evidence>
<dbReference type="PANTHER" id="PTHR36933:SF1">
    <property type="entry name" value="SLL0788 PROTEIN"/>
    <property type="match status" value="1"/>
</dbReference>
<evidence type="ECO:0000259" key="2">
    <source>
        <dbReference type="Pfam" id="PF03713"/>
    </source>
</evidence>
<accession>A0A4R8ZT46</accession>
<dbReference type="Pfam" id="PF03713">
    <property type="entry name" value="DUF305"/>
    <property type="match status" value="1"/>
</dbReference>
<organism evidence="3 4">
    <name type="scientific">Cryobacterium frigoriphilum</name>
    <dbReference type="NCBI Taxonomy" id="1259150"/>
    <lineage>
        <taxon>Bacteria</taxon>
        <taxon>Bacillati</taxon>
        <taxon>Actinomycetota</taxon>
        <taxon>Actinomycetes</taxon>
        <taxon>Micrococcales</taxon>
        <taxon>Microbacteriaceae</taxon>
        <taxon>Cryobacterium</taxon>
    </lineage>
</organism>
<dbReference type="Gene3D" id="1.20.1260.10">
    <property type="match status" value="1"/>
</dbReference>
<dbReference type="PROSITE" id="PS51257">
    <property type="entry name" value="PROKAR_LIPOPROTEIN"/>
    <property type="match status" value="1"/>
</dbReference>
<dbReference type="InterPro" id="IPR005183">
    <property type="entry name" value="DUF305_CopM-like"/>
</dbReference>
<feature type="chain" id="PRO_5039633703" evidence="1">
    <location>
        <begin position="24"/>
        <end position="195"/>
    </location>
</feature>
<dbReference type="EMBL" id="SOHE01000091">
    <property type="protein sequence ID" value="TFD44817.1"/>
    <property type="molecule type" value="Genomic_DNA"/>
</dbReference>
<name>A0A4R8ZT46_9MICO</name>
<evidence type="ECO:0000256" key="1">
    <source>
        <dbReference type="SAM" id="SignalP"/>
    </source>
</evidence>
<sequence length="195" mass="20499">MLKRRTFFSAAALAAALTLTSCAGGSPAASPSTPAASETAAVFNDADVTFAQAMLPHHEQAVEMSDELLAKDDIDEDVRNLATEIKMAQEPEIAQLGDWLSEWGTGEYNMSDMGGMNGMDGMMSSDDMAMMQDASGVEASTLFLEQMTVHHEGAVAMAQSEIDDGQNPDAQAMAATIVATQTAEIAVMADLLATL</sequence>